<dbReference type="AlphaFoldDB" id="A0A6L2LVG9"/>
<sequence>MIVYINRKLQNIFQMRQTSCACTPQQNGIAERKHKRLLNVARSLLFQSGITLSMWTECILTIVYLINSQTSSRPYDDGRGTSILNDDGNDQPCTRSSSSDTSHVSEADFATSMDDNPSFEGNVLSSSNLNTQRDFSENSSQEQPNVRKSRRPVKMPAKFNDYVVGSSRKYGLEKYVSYSNLSKNNYCLSNTLNKSIEPTTYYEAVKNPNCIEAMNNEIDALNRNNTWTICDLHVGRKPVGSKWLFKIKYKSTCAIERYKAMLVAKGFSQREGFDYLETFSPVVKMSTVRCMLNNVYMTLPPGLDNKKGKVFKLNKSLYGLKQAPRQWNAKLAMALLKNGFIQSKFDYSLFTKKFDRVFIALLVYVDDIVITENNLSEIEKFTLFPKSKFQIKDFGKLKYFLGTEVLDNKDGICLSQMKYCLELLHEYGLLAAKHVDTPLPENTTLNHIESDDDHLLDNIGNYQRLVGKLIYLTNTRSDISYILHYLSQFIHAPLISHLDVALGVLRHLKGYTESGIQINKNGNLKLRAYAHSDWARCPVTRKFVSSYCVFLGDSLVTWKSKKQSTLSKSYAEAEYISMASTTCDVIWLSNLLGDIGVKDLLLVVLYCDNSSALQIAINPVFHEK</sequence>
<proteinExistence type="predicted"/>
<dbReference type="Gene3D" id="3.30.420.10">
    <property type="entry name" value="Ribonuclease H-like superfamily/Ribonuclease H"/>
    <property type="match status" value="1"/>
</dbReference>
<name>A0A6L2LVG9_TANCI</name>
<dbReference type="PANTHER" id="PTHR11439:SF489">
    <property type="entry name" value="RNA-DIRECTED DNA POLYMERASE"/>
    <property type="match status" value="1"/>
</dbReference>
<dbReference type="GO" id="GO:0003676">
    <property type="term" value="F:nucleic acid binding"/>
    <property type="evidence" value="ECO:0007669"/>
    <property type="project" value="InterPro"/>
</dbReference>
<dbReference type="InterPro" id="IPR043502">
    <property type="entry name" value="DNA/RNA_pol_sf"/>
</dbReference>
<reference evidence="3" key="1">
    <citation type="journal article" date="2019" name="Sci. Rep.">
        <title>Draft genome of Tanacetum cinerariifolium, the natural source of mosquito coil.</title>
        <authorList>
            <person name="Yamashiro T."/>
            <person name="Shiraishi A."/>
            <person name="Satake H."/>
            <person name="Nakayama K."/>
        </authorList>
    </citation>
    <scope>NUCLEOTIDE SEQUENCE</scope>
</reference>
<evidence type="ECO:0000259" key="2">
    <source>
        <dbReference type="Pfam" id="PF07727"/>
    </source>
</evidence>
<feature type="domain" description="Reverse transcriptase Ty1/copia-type" evidence="2">
    <location>
        <begin position="293"/>
        <end position="439"/>
    </location>
</feature>
<dbReference type="CDD" id="cd09272">
    <property type="entry name" value="RNase_HI_RT_Ty1"/>
    <property type="match status" value="1"/>
</dbReference>
<organism evidence="3">
    <name type="scientific">Tanacetum cinerariifolium</name>
    <name type="common">Dalmatian daisy</name>
    <name type="synonym">Chrysanthemum cinerariifolium</name>
    <dbReference type="NCBI Taxonomy" id="118510"/>
    <lineage>
        <taxon>Eukaryota</taxon>
        <taxon>Viridiplantae</taxon>
        <taxon>Streptophyta</taxon>
        <taxon>Embryophyta</taxon>
        <taxon>Tracheophyta</taxon>
        <taxon>Spermatophyta</taxon>
        <taxon>Magnoliopsida</taxon>
        <taxon>eudicotyledons</taxon>
        <taxon>Gunneridae</taxon>
        <taxon>Pentapetalae</taxon>
        <taxon>asterids</taxon>
        <taxon>campanulids</taxon>
        <taxon>Asterales</taxon>
        <taxon>Asteraceae</taxon>
        <taxon>Asteroideae</taxon>
        <taxon>Anthemideae</taxon>
        <taxon>Anthemidinae</taxon>
        <taxon>Tanacetum</taxon>
    </lineage>
</organism>
<gene>
    <name evidence="3" type="ORF">Tci_037779</name>
</gene>
<dbReference type="InterPro" id="IPR013103">
    <property type="entry name" value="RVT_2"/>
</dbReference>
<evidence type="ECO:0000256" key="1">
    <source>
        <dbReference type="SAM" id="MobiDB-lite"/>
    </source>
</evidence>
<comment type="caution">
    <text evidence="3">The sequence shown here is derived from an EMBL/GenBank/DDBJ whole genome shotgun (WGS) entry which is preliminary data.</text>
</comment>
<feature type="region of interest" description="Disordered" evidence="1">
    <location>
        <begin position="75"/>
        <end position="152"/>
    </location>
</feature>
<evidence type="ECO:0000313" key="3">
    <source>
        <dbReference type="EMBL" id="GEU65801.1"/>
    </source>
</evidence>
<feature type="compositionally biased region" description="Polar residues" evidence="1">
    <location>
        <begin position="123"/>
        <end position="146"/>
    </location>
</feature>
<dbReference type="InterPro" id="IPR012337">
    <property type="entry name" value="RNaseH-like_sf"/>
</dbReference>
<dbReference type="SUPFAM" id="SSF53098">
    <property type="entry name" value="Ribonuclease H-like"/>
    <property type="match status" value="1"/>
</dbReference>
<dbReference type="EMBL" id="BKCJ010005269">
    <property type="protein sequence ID" value="GEU65801.1"/>
    <property type="molecule type" value="Genomic_DNA"/>
</dbReference>
<dbReference type="SUPFAM" id="SSF56672">
    <property type="entry name" value="DNA/RNA polymerases"/>
    <property type="match status" value="1"/>
</dbReference>
<protein>
    <submittedName>
        <fullName evidence="3">Ribonuclease H-like domain-containing protein</fullName>
    </submittedName>
</protein>
<dbReference type="PANTHER" id="PTHR11439">
    <property type="entry name" value="GAG-POL-RELATED RETROTRANSPOSON"/>
    <property type="match status" value="1"/>
</dbReference>
<dbReference type="InterPro" id="IPR036397">
    <property type="entry name" value="RNaseH_sf"/>
</dbReference>
<dbReference type="Pfam" id="PF07727">
    <property type="entry name" value="RVT_2"/>
    <property type="match status" value="2"/>
</dbReference>
<feature type="domain" description="Reverse transcriptase Ty1/copia-type" evidence="2">
    <location>
        <begin position="224"/>
        <end position="292"/>
    </location>
</feature>
<accession>A0A6L2LVG9</accession>